<protein>
    <recommendedName>
        <fullName evidence="1">VOC domain-containing protein</fullName>
    </recommendedName>
</protein>
<dbReference type="SUPFAM" id="SSF47616">
    <property type="entry name" value="GST C-terminal domain-like"/>
    <property type="match status" value="1"/>
</dbReference>
<dbReference type="InterPro" id="IPR037523">
    <property type="entry name" value="VOC_core"/>
</dbReference>
<dbReference type="InterPro" id="IPR029068">
    <property type="entry name" value="Glyas_Bleomycin-R_OHBP_Dase"/>
</dbReference>
<keyword evidence="3" id="KW-1185">Reference proteome</keyword>
<dbReference type="PANTHER" id="PTHR11571">
    <property type="entry name" value="GLUTATHIONE S-TRANSFERASE"/>
    <property type="match status" value="1"/>
</dbReference>
<evidence type="ECO:0000259" key="1">
    <source>
        <dbReference type="PROSITE" id="PS51819"/>
    </source>
</evidence>
<dbReference type="AlphaFoldDB" id="A0A9P6Q3I6"/>
<dbReference type="Gene3D" id="1.20.1050.10">
    <property type="match status" value="1"/>
</dbReference>
<comment type="caution">
    <text evidence="2">The sequence shown here is derived from an EMBL/GenBank/DDBJ whole genome shotgun (WGS) entry which is preliminary data.</text>
</comment>
<dbReference type="GO" id="GO:0006749">
    <property type="term" value="P:glutathione metabolic process"/>
    <property type="evidence" value="ECO:0007669"/>
    <property type="project" value="TreeGrafter"/>
</dbReference>
<dbReference type="Gene3D" id="3.10.180.10">
    <property type="entry name" value="2,3-Dihydroxybiphenyl 1,2-Dioxygenase, domain 1"/>
    <property type="match status" value="1"/>
</dbReference>
<reference evidence="2" key="1">
    <citation type="journal article" date="2020" name="Fungal Divers.">
        <title>Resolving the Mortierellaceae phylogeny through synthesis of multi-gene phylogenetics and phylogenomics.</title>
        <authorList>
            <person name="Vandepol N."/>
            <person name="Liber J."/>
            <person name="Desiro A."/>
            <person name="Na H."/>
            <person name="Kennedy M."/>
            <person name="Barry K."/>
            <person name="Grigoriev I.V."/>
            <person name="Miller A.N."/>
            <person name="O'Donnell K."/>
            <person name="Stajich J.E."/>
            <person name="Bonito G."/>
        </authorList>
    </citation>
    <scope>NUCLEOTIDE SEQUENCE</scope>
    <source>
        <strain evidence="2">BC1065</strain>
    </source>
</reference>
<dbReference type="GO" id="GO:0004364">
    <property type="term" value="F:glutathione transferase activity"/>
    <property type="evidence" value="ECO:0007669"/>
    <property type="project" value="TreeGrafter"/>
</dbReference>
<dbReference type="Pfam" id="PF00903">
    <property type="entry name" value="Glyoxalase"/>
    <property type="match status" value="1"/>
</dbReference>
<gene>
    <name evidence="2" type="ORF">DFQ27_004891</name>
</gene>
<dbReference type="Proteomes" id="UP000807716">
    <property type="component" value="Unassembled WGS sequence"/>
</dbReference>
<dbReference type="PROSITE" id="PS51819">
    <property type="entry name" value="VOC"/>
    <property type="match status" value="1"/>
</dbReference>
<dbReference type="EMBL" id="JAAAJB010000343">
    <property type="protein sequence ID" value="KAG0257893.1"/>
    <property type="molecule type" value="Genomic_DNA"/>
</dbReference>
<dbReference type="InterPro" id="IPR004360">
    <property type="entry name" value="Glyas_Fos-R_dOase_dom"/>
</dbReference>
<dbReference type="Gene3D" id="3.40.30.10">
    <property type="entry name" value="Glutaredoxin"/>
    <property type="match status" value="1"/>
</dbReference>
<name>A0A9P6Q3I6_9FUNG</name>
<dbReference type="Pfam" id="PF14497">
    <property type="entry name" value="GST_C_3"/>
    <property type="match status" value="1"/>
</dbReference>
<accession>A0A9P6Q3I6</accession>
<feature type="domain" description="VOC" evidence="1">
    <location>
        <begin position="229"/>
        <end position="351"/>
    </location>
</feature>
<dbReference type="InterPro" id="IPR036282">
    <property type="entry name" value="Glutathione-S-Trfase_C_sf"/>
</dbReference>
<proteinExistence type="predicted"/>
<evidence type="ECO:0000313" key="3">
    <source>
        <dbReference type="Proteomes" id="UP000807716"/>
    </source>
</evidence>
<dbReference type="SUPFAM" id="SSF54593">
    <property type="entry name" value="Glyoxalase/Bleomycin resistance protein/Dihydroxybiphenyl dioxygenase"/>
    <property type="match status" value="1"/>
</dbReference>
<dbReference type="InterPro" id="IPR004046">
    <property type="entry name" value="GST_C"/>
</dbReference>
<dbReference type="InterPro" id="IPR050213">
    <property type="entry name" value="GST_superfamily"/>
</dbReference>
<organism evidence="2 3">
    <name type="scientific">Actinomortierella ambigua</name>
    <dbReference type="NCBI Taxonomy" id="1343610"/>
    <lineage>
        <taxon>Eukaryota</taxon>
        <taxon>Fungi</taxon>
        <taxon>Fungi incertae sedis</taxon>
        <taxon>Mucoromycota</taxon>
        <taxon>Mortierellomycotina</taxon>
        <taxon>Mortierellomycetes</taxon>
        <taxon>Mortierellales</taxon>
        <taxon>Mortierellaceae</taxon>
        <taxon>Actinomortierella</taxon>
    </lineage>
</organism>
<dbReference type="OrthoDB" id="414243at2759"/>
<sequence>MPKGINKPCSTLKGSRFILSGADVPPQTYLPQLLLTFAEVEFECQPSDGQKVDSTPPDAHLKHVREDGSTFELEDVKVITRYLARLLDLDGESAEEDAQLDMVLALLEKILRQWIAEVYSKPNPRDTDVFEKFLKNVTPALRKMEEHLVKNESNGHFIRNRITYLDIAYHEVVAFFLDTYPKSVGTILRPSELPATFKLYECFRVHPRLSRQVSTGDPWRYHRCSRVLGLRDVGFLVRDIRRSLKFYTNNFGFVCAKKLMAPQSHLGYVEFDLPNTTAVLSLLSQEGQPEHQPGKMTQGPFSLIVKDVRSMLKKEMTGNGVKVHNGPEEHSWGTLARILDPDNNVITIIDIKPGFE</sequence>
<evidence type="ECO:0000313" key="2">
    <source>
        <dbReference type="EMBL" id="KAG0257893.1"/>
    </source>
</evidence>